<feature type="active site" description="Proton donor" evidence="9">
    <location>
        <position position="61"/>
    </location>
</feature>
<dbReference type="InterPro" id="IPR011060">
    <property type="entry name" value="RibuloseP-bd_barrel"/>
</dbReference>
<comment type="pathway">
    <text evidence="2 9 12">Pyrimidine metabolism; UMP biosynthesis via de novo pathway; UMP from orotate: step 2/2.</text>
</comment>
<dbReference type="HAMAP" id="MF_01200_B">
    <property type="entry name" value="OMPdecase_type1_B"/>
    <property type="match status" value="1"/>
</dbReference>
<evidence type="ECO:0000256" key="11">
    <source>
        <dbReference type="PIRSR" id="PIRSR614732-2"/>
    </source>
</evidence>
<evidence type="ECO:0000256" key="8">
    <source>
        <dbReference type="ARBA" id="ARBA00061012"/>
    </source>
</evidence>
<feature type="binding site" evidence="9">
    <location>
        <begin position="59"/>
        <end position="68"/>
    </location>
    <ligand>
        <name>substrate</name>
    </ligand>
</feature>
<dbReference type="GO" id="GO:0006207">
    <property type="term" value="P:'de novo' pyrimidine nucleobase biosynthetic process"/>
    <property type="evidence" value="ECO:0007669"/>
    <property type="project" value="InterPro"/>
</dbReference>
<dbReference type="InterPro" id="IPR001754">
    <property type="entry name" value="OMPdeCOase_dom"/>
</dbReference>
<feature type="active site" description="For OMPdecase activity" evidence="10">
    <location>
        <position position="59"/>
    </location>
</feature>
<dbReference type="SMART" id="SM00934">
    <property type="entry name" value="OMPdecase"/>
    <property type="match status" value="1"/>
</dbReference>
<organism evidence="14 15">
    <name type="scientific">Aquibacillus salsiterrae</name>
    <dbReference type="NCBI Taxonomy" id="2950439"/>
    <lineage>
        <taxon>Bacteria</taxon>
        <taxon>Bacillati</taxon>
        <taxon>Bacillota</taxon>
        <taxon>Bacilli</taxon>
        <taxon>Bacillales</taxon>
        <taxon>Bacillaceae</taxon>
        <taxon>Aquibacillus</taxon>
    </lineage>
</organism>
<dbReference type="InterPro" id="IPR047596">
    <property type="entry name" value="OMPdecase_bac"/>
</dbReference>
<evidence type="ECO:0000256" key="7">
    <source>
        <dbReference type="ARBA" id="ARBA00049157"/>
    </source>
</evidence>
<keyword evidence="5 9" id="KW-0665">Pyrimidine biosynthesis</keyword>
<dbReference type="InterPro" id="IPR014732">
    <property type="entry name" value="OMPdecase"/>
</dbReference>
<gene>
    <name evidence="9 14" type="primary">pyrF</name>
    <name evidence="14" type="ORF">NC799_05935</name>
</gene>
<evidence type="ECO:0000256" key="2">
    <source>
        <dbReference type="ARBA" id="ARBA00004861"/>
    </source>
</evidence>
<dbReference type="PANTHER" id="PTHR32119:SF2">
    <property type="entry name" value="OROTIDINE 5'-PHOSPHATE DECARBOXYLASE"/>
    <property type="match status" value="1"/>
</dbReference>
<evidence type="ECO:0000256" key="10">
    <source>
        <dbReference type="PIRSR" id="PIRSR614732-1"/>
    </source>
</evidence>
<evidence type="ECO:0000256" key="4">
    <source>
        <dbReference type="ARBA" id="ARBA00022793"/>
    </source>
</evidence>
<dbReference type="Pfam" id="PF00215">
    <property type="entry name" value="OMPdecase"/>
    <property type="match status" value="1"/>
</dbReference>
<comment type="subunit">
    <text evidence="3 9">Homodimer.</text>
</comment>
<evidence type="ECO:0000313" key="14">
    <source>
        <dbReference type="EMBL" id="MDC3416452.1"/>
    </source>
</evidence>
<feature type="active site" description="For OMPdecase activity" evidence="10">
    <location>
        <position position="61"/>
    </location>
</feature>
<feature type="binding site" evidence="9 11">
    <location>
        <position position="10"/>
    </location>
    <ligand>
        <name>substrate</name>
    </ligand>
</feature>
<feature type="binding site" evidence="9 11">
    <location>
        <position position="212"/>
    </location>
    <ligand>
        <name>substrate</name>
    </ligand>
</feature>
<sequence length="237" mass="25547">MQTPIYLALDFASGKEALGFIRNNELKGIPIKIGMELFYKEGPAIVDAFKQDNHPIFLDLKLHDIPTTVKKAMKNVAILGVDMVNVHAFGGSEMIRAAKEGLLAGTNQKVPKLLAVTLLTSMDEATLNNELHVTTGVETTVVALGELANNNGADGVVCSVHEVPMIKAACGHEFLTVTPGIRLTESASHDQKRIATPKVAHQNGADHIVIGRSVTQAPNPKKAYEQAVEEWNHVTSN</sequence>
<evidence type="ECO:0000256" key="3">
    <source>
        <dbReference type="ARBA" id="ARBA00011738"/>
    </source>
</evidence>
<dbReference type="GO" id="GO:0004590">
    <property type="term" value="F:orotidine-5'-phosphate decarboxylase activity"/>
    <property type="evidence" value="ECO:0007669"/>
    <property type="project" value="UniProtKB-UniRule"/>
</dbReference>
<protein>
    <recommendedName>
        <fullName evidence="9">Orotidine 5'-phosphate decarboxylase</fullName>
        <ecNumber evidence="9">4.1.1.23</ecNumber>
    </recommendedName>
    <alternativeName>
        <fullName evidence="9">OMP decarboxylase</fullName>
        <shortName evidence="9">OMPDCase</shortName>
        <shortName evidence="9">OMPdecase</shortName>
    </alternativeName>
</protein>
<evidence type="ECO:0000259" key="13">
    <source>
        <dbReference type="SMART" id="SM00934"/>
    </source>
</evidence>
<dbReference type="Proteomes" id="UP001145069">
    <property type="component" value="Unassembled WGS sequence"/>
</dbReference>
<evidence type="ECO:0000256" key="9">
    <source>
        <dbReference type="HAMAP-Rule" id="MF_01200"/>
    </source>
</evidence>
<dbReference type="NCBIfam" id="TIGR01740">
    <property type="entry name" value="pyrF"/>
    <property type="match status" value="1"/>
</dbReference>
<dbReference type="AlphaFoldDB" id="A0A9X4AE70"/>
<accession>A0A9X4AE70</accession>
<evidence type="ECO:0000256" key="5">
    <source>
        <dbReference type="ARBA" id="ARBA00022975"/>
    </source>
</evidence>
<dbReference type="CDD" id="cd04725">
    <property type="entry name" value="OMP_decarboxylase_like"/>
    <property type="match status" value="1"/>
</dbReference>
<proteinExistence type="inferred from homology"/>
<dbReference type="GO" id="GO:0044205">
    <property type="term" value="P:'de novo' UMP biosynthetic process"/>
    <property type="evidence" value="ECO:0007669"/>
    <property type="project" value="UniProtKB-UniRule"/>
</dbReference>
<keyword evidence="15" id="KW-1185">Reference proteome</keyword>
<feature type="domain" description="Orotidine 5'-phosphate decarboxylase" evidence="13">
    <location>
        <begin position="4"/>
        <end position="227"/>
    </location>
</feature>
<feature type="active site" description="For OMPdecase activity" evidence="10">
    <location>
        <position position="64"/>
    </location>
</feature>
<name>A0A9X4AE70_9BACI</name>
<feature type="binding site" evidence="9 11">
    <location>
        <position position="211"/>
    </location>
    <ligand>
        <name>substrate</name>
    </ligand>
</feature>
<keyword evidence="6 9" id="KW-0456">Lyase</keyword>
<comment type="function">
    <text evidence="1 9">Catalyzes the decarboxylation of orotidine 5'-monophosphate (OMP) to uridine 5'-monophosphate (UMP).</text>
</comment>
<dbReference type="EC" id="4.1.1.23" evidence="9"/>
<evidence type="ECO:0000256" key="1">
    <source>
        <dbReference type="ARBA" id="ARBA00002356"/>
    </source>
</evidence>
<comment type="similarity">
    <text evidence="8 9">Belongs to the OMP decarboxylase family. Type 1 subfamily.</text>
</comment>
<dbReference type="InterPro" id="IPR013785">
    <property type="entry name" value="Aldolase_TIM"/>
</dbReference>
<feature type="binding site" evidence="9 11">
    <location>
        <position position="182"/>
    </location>
    <ligand>
        <name>substrate</name>
    </ligand>
</feature>
<evidence type="ECO:0000256" key="12">
    <source>
        <dbReference type="RuleBase" id="RU000512"/>
    </source>
</evidence>
<feature type="binding site" evidence="9 11">
    <location>
        <position position="32"/>
    </location>
    <ligand>
        <name>substrate</name>
    </ligand>
</feature>
<feature type="binding site" evidence="9 11">
    <location>
        <position position="120"/>
    </location>
    <ligand>
        <name>substrate</name>
    </ligand>
</feature>
<keyword evidence="4 9" id="KW-0210">Decarboxylase</keyword>
<dbReference type="EMBL" id="JAMQKC010000003">
    <property type="protein sequence ID" value="MDC3416452.1"/>
    <property type="molecule type" value="Genomic_DNA"/>
</dbReference>
<dbReference type="GO" id="GO:0005829">
    <property type="term" value="C:cytosol"/>
    <property type="evidence" value="ECO:0007669"/>
    <property type="project" value="TreeGrafter"/>
</dbReference>
<comment type="caution">
    <text evidence="14">The sequence shown here is derived from an EMBL/GenBank/DDBJ whole genome shotgun (WGS) entry which is preliminary data.</text>
</comment>
<comment type="catalytic activity">
    <reaction evidence="7 9 12">
        <text>orotidine 5'-phosphate + H(+) = UMP + CO2</text>
        <dbReference type="Rhea" id="RHEA:11596"/>
        <dbReference type="ChEBI" id="CHEBI:15378"/>
        <dbReference type="ChEBI" id="CHEBI:16526"/>
        <dbReference type="ChEBI" id="CHEBI:57538"/>
        <dbReference type="ChEBI" id="CHEBI:57865"/>
        <dbReference type="EC" id="4.1.1.23"/>
    </reaction>
</comment>
<evidence type="ECO:0000313" key="15">
    <source>
        <dbReference type="Proteomes" id="UP001145069"/>
    </source>
</evidence>
<feature type="binding site" evidence="9 11">
    <location>
        <position position="191"/>
    </location>
    <ligand>
        <name>substrate</name>
    </ligand>
</feature>
<dbReference type="PANTHER" id="PTHR32119">
    <property type="entry name" value="OROTIDINE 5'-PHOSPHATE DECARBOXYLASE"/>
    <property type="match status" value="1"/>
</dbReference>
<dbReference type="InterPro" id="IPR018089">
    <property type="entry name" value="OMPdecase_AS"/>
</dbReference>
<dbReference type="SUPFAM" id="SSF51366">
    <property type="entry name" value="Ribulose-phoshate binding barrel"/>
    <property type="match status" value="1"/>
</dbReference>
<dbReference type="RefSeq" id="WP_272445457.1">
    <property type="nucleotide sequence ID" value="NZ_JAMQKC010000003.1"/>
</dbReference>
<dbReference type="FunFam" id="3.20.20.70:FF:000015">
    <property type="entry name" value="Orotidine 5'-phosphate decarboxylase"/>
    <property type="match status" value="1"/>
</dbReference>
<dbReference type="NCBIfam" id="NF001273">
    <property type="entry name" value="PRK00230.1"/>
    <property type="match status" value="1"/>
</dbReference>
<evidence type="ECO:0000256" key="6">
    <source>
        <dbReference type="ARBA" id="ARBA00023239"/>
    </source>
</evidence>
<dbReference type="Gene3D" id="3.20.20.70">
    <property type="entry name" value="Aldolase class I"/>
    <property type="match status" value="1"/>
</dbReference>
<reference evidence="14" key="1">
    <citation type="submission" date="2022-06" db="EMBL/GenBank/DDBJ databases">
        <title>Aquibacillus sp. a new bacterium isolated from soil saline samples.</title>
        <authorList>
            <person name="Galisteo C."/>
            <person name="De La Haba R."/>
            <person name="Sanchez-Porro C."/>
            <person name="Ventosa A."/>
        </authorList>
    </citation>
    <scope>NUCLEOTIDE SEQUENCE</scope>
    <source>
        <strain evidence="14">3ASR75-54</strain>
    </source>
</reference>
<dbReference type="PROSITE" id="PS00156">
    <property type="entry name" value="OMPDECASE"/>
    <property type="match status" value="1"/>
</dbReference>